<feature type="transmembrane region" description="Helical" evidence="4">
    <location>
        <begin position="140"/>
        <end position="162"/>
    </location>
</feature>
<accession>A0A369WL72</accession>
<dbReference type="GO" id="GO:1902201">
    <property type="term" value="P:negative regulation of bacterial-type flagellum-dependent cell motility"/>
    <property type="evidence" value="ECO:0007669"/>
    <property type="project" value="TreeGrafter"/>
</dbReference>
<organism evidence="6 7">
    <name type="scientific">Motiliproteus coralliicola</name>
    <dbReference type="NCBI Taxonomy" id="2283196"/>
    <lineage>
        <taxon>Bacteria</taxon>
        <taxon>Pseudomonadati</taxon>
        <taxon>Pseudomonadota</taxon>
        <taxon>Gammaproteobacteria</taxon>
        <taxon>Oceanospirillales</taxon>
        <taxon>Oceanospirillaceae</taxon>
        <taxon>Motiliproteus</taxon>
    </lineage>
</organism>
<evidence type="ECO:0000256" key="4">
    <source>
        <dbReference type="SAM" id="Phobius"/>
    </source>
</evidence>
<dbReference type="AlphaFoldDB" id="A0A369WL72"/>
<dbReference type="Pfam" id="PF00990">
    <property type="entry name" value="GGDEF"/>
    <property type="match status" value="1"/>
</dbReference>
<feature type="region of interest" description="Disordered" evidence="3">
    <location>
        <begin position="1"/>
        <end position="34"/>
    </location>
</feature>
<dbReference type="OrthoDB" id="5296913at2"/>
<dbReference type="SUPFAM" id="SSF55073">
    <property type="entry name" value="Nucleotide cyclase"/>
    <property type="match status" value="1"/>
</dbReference>
<keyword evidence="4" id="KW-0812">Transmembrane</keyword>
<gene>
    <name evidence="6" type="ORF">DV711_07550</name>
</gene>
<evidence type="ECO:0000256" key="1">
    <source>
        <dbReference type="ARBA" id="ARBA00001946"/>
    </source>
</evidence>
<dbReference type="Gene3D" id="3.30.70.270">
    <property type="match status" value="1"/>
</dbReference>
<dbReference type="GO" id="GO:0005886">
    <property type="term" value="C:plasma membrane"/>
    <property type="evidence" value="ECO:0007669"/>
    <property type="project" value="TreeGrafter"/>
</dbReference>
<evidence type="ECO:0000259" key="5">
    <source>
        <dbReference type="PROSITE" id="PS50887"/>
    </source>
</evidence>
<name>A0A369WL72_9GAMM</name>
<dbReference type="CDD" id="cd01949">
    <property type="entry name" value="GGDEF"/>
    <property type="match status" value="1"/>
</dbReference>
<evidence type="ECO:0000313" key="6">
    <source>
        <dbReference type="EMBL" id="RDE22452.1"/>
    </source>
</evidence>
<dbReference type="PANTHER" id="PTHR45138:SF24">
    <property type="entry name" value="DIGUANYLATE CYCLASE DGCC-RELATED"/>
    <property type="match status" value="1"/>
</dbReference>
<dbReference type="NCBIfam" id="TIGR00254">
    <property type="entry name" value="GGDEF"/>
    <property type="match status" value="1"/>
</dbReference>
<dbReference type="RefSeq" id="WP_114695076.1">
    <property type="nucleotide sequence ID" value="NZ_QQOH01000002.1"/>
</dbReference>
<dbReference type="PANTHER" id="PTHR45138">
    <property type="entry name" value="REGULATORY COMPONENTS OF SENSORY TRANSDUCTION SYSTEM"/>
    <property type="match status" value="1"/>
</dbReference>
<reference evidence="6 7" key="1">
    <citation type="submission" date="2018-07" db="EMBL/GenBank/DDBJ databases">
        <title>Motiliproteus coralliicola sp. nov., a bacterium isolated from Coral.</title>
        <authorList>
            <person name="Wang G."/>
        </authorList>
    </citation>
    <scope>NUCLEOTIDE SEQUENCE [LARGE SCALE GENOMIC DNA]</scope>
    <source>
        <strain evidence="6 7">C34</strain>
    </source>
</reference>
<protein>
    <recommendedName>
        <fullName evidence="2">diguanylate cyclase</fullName>
        <ecNumber evidence="2">2.7.7.65</ecNumber>
    </recommendedName>
</protein>
<comment type="caution">
    <text evidence="6">The sequence shown here is derived from an EMBL/GenBank/DDBJ whole genome shotgun (WGS) entry which is preliminary data.</text>
</comment>
<dbReference type="Proteomes" id="UP000253769">
    <property type="component" value="Unassembled WGS sequence"/>
</dbReference>
<sequence>MDNQSSNPQAQVDQPDAVERRASTSSYSELQATNDPAYPTKKQAFIQRLKQAYLFDLLRARPHSKHFRHTRAQYINGRVRPIALLLALLIPAWIAVDALFLSGSELKTISVLRITCGALFLLLCLWSSANHSLLVARIKLTLLVVIPSGFHTAAQFVLLGNGHDSLPAGYHFFPFMIIGLGGIFPLTIFEGALLAGFVVGLYILNHLILGDLFSYSSLNDIWLLTLLAGIAGWAALTQLSMMMRLYRQAHRDSLTGLANRGSIVGFLNREAQSAREQGSPLSVILMDLDKFKRINDTYGHAVGDEVLINVSQLLIKTSRAEDFVGRYGGEEFLMVLSGTDAETALKIAHRLRSACDQQHIKLLDEQLLSYSTSAGVAELKADETVEQMMKRVDDALYQAKGAGRNCIVVADDSDG</sequence>
<dbReference type="SMART" id="SM00267">
    <property type="entry name" value="GGDEF"/>
    <property type="match status" value="1"/>
</dbReference>
<feature type="transmembrane region" description="Helical" evidence="4">
    <location>
        <begin position="221"/>
        <end position="241"/>
    </location>
</feature>
<dbReference type="InterPro" id="IPR050469">
    <property type="entry name" value="Diguanylate_Cyclase"/>
</dbReference>
<feature type="transmembrane region" description="Helical" evidence="4">
    <location>
        <begin position="109"/>
        <end position="128"/>
    </location>
</feature>
<dbReference type="InterPro" id="IPR043128">
    <property type="entry name" value="Rev_trsase/Diguanyl_cyclase"/>
</dbReference>
<dbReference type="EMBL" id="QQOH01000002">
    <property type="protein sequence ID" value="RDE22452.1"/>
    <property type="molecule type" value="Genomic_DNA"/>
</dbReference>
<dbReference type="PROSITE" id="PS50887">
    <property type="entry name" value="GGDEF"/>
    <property type="match status" value="1"/>
</dbReference>
<dbReference type="FunFam" id="3.30.70.270:FF:000001">
    <property type="entry name" value="Diguanylate cyclase domain protein"/>
    <property type="match status" value="1"/>
</dbReference>
<dbReference type="InterPro" id="IPR029787">
    <property type="entry name" value="Nucleotide_cyclase"/>
</dbReference>
<feature type="compositionally biased region" description="Polar residues" evidence="3">
    <location>
        <begin position="23"/>
        <end position="34"/>
    </location>
</feature>
<comment type="cofactor">
    <cofactor evidence="1">
        <name>Mg(2+)</name>
        <dbReference type="ChEBI" id="CHEBI:18420"/>
    </cofactor>
</comment>
<keyword evidence="4" id="KW-0472">Membrane</keyword>
<feature type="compositionally biased region" description="Polar residues" evidence="3">
    <location>
        <begin position="1"/>
        <end position="12"/>
    </location>
</feature>
<feature type="domain" description="GGDEF" evidence="5">
    <location>
        <begin position="279"/>
        <end position="412"/>
    </location>
</feature>
<proteinExistence type="predicted"/>
<dbReference type="GO" id="GO:0043709">
    <property type="term" value="P:cell adhesion involved in single-species biofilm formation"/>
    <property type="evidence" value="ECO:0007669"/>
    <property type="project" value="TreeGrafter"/>
</dbReference>
<feature type="transmembrane region" description="Helical" evidence="4">
    <location>
        <begin position="82"/>
        <end position="103"/>
    </location>
</feature>
<dbReference type="EC" id="2.7.7.65" evidence="2"/>
<evidence type="ECO:0000256" key="3">
    <source>
        <dbReference type="SAM" id="MobiDB-lite"/>
    </source>
</evidence>
<keyword evidence="7" id="KW-1185">Reference proteome</keyword>
<dbReference type="InterPro" id="IPR000160">
    <property type="entry name" value="GGDEF_dom"/>
</dbReference>
<keyword evidence="4" id="KW-1133">Transmembrane helix</keyword>
<dbReference type="GO" id="GO:0052621">
    <property type="term" value="F:diguanylate cyclase activity"/>
    <property type="evidence" value="ECO:0007669"/>
    <property type="project" value="UniProtKB-EC"/>
</dbReference>
<evidence type="ECO:0000313" key="7">
    <source>
        <dbReference type="Proteomes" id="UP000253769"/>
    </source>
</evidence>
<evidence type="ECO:0000256" key="2">
    <source>
        <dbReference type="ARBA" id="ARBA00012528"/>
    </source>
</evidence>